<comment type="subcellular location">
    <subcellularLocation>
        <location evidence="1">Cell membrane</location>
        <topology evidence="1">Multi-pass membrane protein</topology>
    </subcellularLocation>
</comment>
<keyword evidence="2" id="KW-1003">Cell membrane</keyword>
<keyword evidence="8" id="KW-1185">Reference proteome</keyword>
<name>A0ABW4FNJ4_9PSEU</name>
<accession>A0ABW4FNJ4</accession>
<dbReference type="Proteomes" id="UP001597145">
    <property type="component" value="Unassembled WGS sequence"/>
</dbReference>
<dbReference type="EMBL" id="JBHUCP010000014">
    <property type="protein sequence ID" value="MFD1531763.1"/>
    <property type="molecule type" value="Genomic_DNA"/>
</dbReference>
<dbReference type="PANTHER" id="PTHR39087:SF2">
    <property type="entry name" value="UPF0104 MEMBRANE PROTEIN MJ1595"/>
    <property type="match status" value="1"/>
</dbReference>
<keyword evidence="4 6" id="KW-1133">Transmembrane helix</keyword>
<feature type="transmembrane region" description="Helical" evidence="6">
    <location>
        <begin position="300"/>
        <end position="320"/>
    </location>
</feature>
<feature type="transmembrane region" description="Helical" evidence="6">
    <location>
        <begin position="326"/>
        <end position="345"/>
    </location>
</feature>
<sequence length="389" mass="40543">MADRSATRAAPADRRHIVRVVLDWVLALVGLGIAVWQIAPRIAEAGRLSVSFGQLEWRWVALAVVLSAASLLAYAELNRQFLNAGEGSVPASTVQAVTIAGNAISLTVPAAGGAVGTVYTVHALTERGVGLATAGWALAMAGIVTGVILVVLAPLVFAGVGLLSPAVAAGISLLIAALIFGTGVVLLRRPRARVAIVRRAVALARRVPLVRRRVTTSPAQAAWRFSEWITRHSLTRRQWALALVTALSTWVLDFLALAACVAATGQPVPWSDVAFGYLAVQASIIANLTPGGAGPAETGLLAALGAGGVPSAPAAVAVVLYRAASWIVPAVVGWVVFLVLAGGTARREGERRRPREHARHARGILATARTTRLAHTLRHRHERGAGGGR</sequence>
<feature type="transmembrane region" description="Helical" evidence="6">
    <location>
        <begin position="21"/>
        <end position="39"/>
    </location>
</feature>
<feature type="transmembrane region" description="Helical" evidence="6">
    <location>
        <begin position="166"/>
        <end position="187"/>
    </location>
</feature>
<gene>
    <name evidence="7" type="ORF">ACFSCY_20225</name>
</gene>
<keyword evidence="5 6" id="KW-0472">Membrane</keyword>
<evidence type="ECO:0000313" key="8">
    <source>
        <dbReference type="Proteomes" id="UP001597145"/>
    </source>
</evidence>
<protein>
    <submittedName>
        <fullName evidence="7">Lysylphosphatidylglycerol synthase transmembrane domain-containing protein</fullName>
    </submittedName>
</protein>
<evidence type="ECO:0000256" key="3">
    <source>
        <dbReference type="ARBA" id="ARBA00022692"/>
    </source>
</evidence>
<reference evidence="8" key="1">
    <citation type="journal article" date="2019" name="Int. J. Syst. Evol. Microbiol.">
        <title>The Global Catalogue of Microorganisms (GCM) 10K type strain sequencing project: providing services to taxonomists for standard genome sequencing and annotation.</title>
        <authorList>
            <consortium name="The Broad Institute Genomics Platform"/>
            <consortium name="The Broad Institute Genome Sequencing Center for Infectious Disease"/>
            <person name="Wu L."/>
            <person name="Ma J."/>
        </authorList>
    </citation>
    <scope>NUCLEOTIDE SEQUENCE [LARGE SCALE GENOMIC DNA]</scope>
    <source>
        <strain evidence="8">JCM 12165</strain>
    </source>
</reference>
<dbReference type="Pfam" id="PF03706">
    <property type="entry name" value="LPG_synthase_TM"/>
    <property type="match status" value="1"/>
</dbReference>
<evidence type="ECO:0000256" key="4">
    <source>
        <dbReference type="ARBA" id="ARBA00022989"/>
    </source>
</evidence>
<dbReference type="PANTHER" id="PTHR39087">
    <property type="entry name" value="UPF0104 MEMBRANE PROTEIN MJ1595"/>
    <property type="match status" value="1"/>
</dbReference>
<feature type="transmembrane region" description="Helical" evidence="6">
    <location>
        <begin position="239"/>
        <end position="264"/>
    </location>
</feature>
<evidence type="ECO:0000256" key="2">
    <source>
        <dbReference type="ARBA" id="ARBA00022475"/>
    </source>
</evidence>
<dbReference type="NCBIfam" id="TIGR00374">
    <property type="entry name" value="flippase-like domain"/>
    <property type="match status" value="1"/>
</dbReference>
<keyword evidence="3 6" id="KW-0812">Transmembrane</keyword>
<dbReference type="InterPro" id="IPR022791">
    <property type="entry name" value="L-PG_synthase/AglD"/>
</dbReference>
<feature type="transmembrane region" description="Helical" evidence="6">
    <location>
        <begin position="270"/>
        <end position="288"/>
    </location>
</feature>
<evidence type="ECO:0000256" key="5">
    <source>
        <dbReference type="ARBA" id="ARBA00023136"/>
    </source>
</evidence>
<dbReference type="RefSeq" id="WP_343979997.1">
    <property type="nucleotide sequence ID" value="NZ_BAAAJG010000011.1"/>
</dbReference>
<organism evidence="7 8">
    <name type="scientific">Pseudonocardia aurantiaca</name>
    <dbReference type="NCBI Taxonomy" id="75290"/>
    <lineage>
        <taxon>Bacteria</taxon>
        <taxon>Bacillati</taxon>
        <taxon>Actinomycetota</taxon>
        <taxon>Actinomycetes</taxon>
        <taxon>Pseudonocardiales</taxon>
        <taxon>Pseudonocardiaceae</taxon>
        <taxon>Pseudonocardia</taxon>
    </lineage>
</organism>
<evidence type="ECO:0000313" key="7">
    <source>
        <dbReference type="EMBL" id="MFD1531763.1"/>
    </source>
</evidence>
<proteinExistence type="predicted"/>
<feature type="transmembrane region" description="Helical" evidence="6">
    <location>
        <begin position="136"/>
        <end position="160"/>
    </location>
</feature>
<evidence type="ECO:0000256" key="1">
    <source>
        <dbReference type="ARBA" id="ARBA00004651"/>
    </source>
</evidence>
<comment type="caution">
    <text evidence="7">The sequence shown here is derived from an EMBL/GenBank/DDBJ whole genome shotgun (WGS) entry which is preliminary data.</text>
</comment>
<evidence type="ECO:0000256" key="6">
    <source>
        <dbReference type="SAM" id="Phobius"/>
    </source>
</evidence>
<feature type="transmembrane region" description="Helical" evidence="6">
    <location>
        <begin position="59"/>
        <end position="77"/>
    </location>
</feature>